<name>A0A1I0FNK7_9ACTN</name>
<accession>A0A1I0FNK7</accession>
<dbReference type="HAMAP" id="MF_00799">
    <property type="entry name" value="UPF0336"/>
    <property type="match status" value="1"/>
</dbReference>
<dbReference type="InterPro" id="IPR016709">
    <property type="entry name" value="HadA-like"/>
</dbReference>
<dbReference type="AlphaFoldDB" id="A0A1I0FNK7"/>
<reference evidence="3 4" key="1">
    <citation type="submission" date="2016-10" db="EMBL/GenBank/DDBJ databases">
        <authorList>
            <person name="de Groot N.N."/>
        </authorList>
    </citation>
    <scope>NUCLEOTIDE SEQUENCE [LARGE SCALE GENOMIC DNA]</scope>
    <source>
        <strain evidence="3 4">CGMCC 4.5598</strain>
    </source>
</reference>
<dbReference type="PANTHER" id="PTHR43437:SF3">
    <property type="entry name" value="HYDROXYACYL-THIOESTER DEHYDRATASE TYPE 2, MITOCHONDRIAL"/>
    <property type="match status" value="1"/>
</dbReference>
<comment type="similarity">
    <text evidence="1">Belongs to the UPF0336 family.</text>
</comment>
<dbReference type="PIRSF" id="PIRSF018072">
    <property type="entry name" value="UCP018072"/>
    <property type="match status" value="1"/>
</dbReference>
<evidence type="ECO:0000256" key="1">
    <source>
        <dbReference type="HAMAP-Rule" id="MF_00799"/>
    </source>
</evidence>
<dbReference type="InterPro" id="IPR050965">
    <property type="entry name" value="UPF0336/Enoyl-CoA_hydratase"/>
</dbReference>
<dbReference type="PANTHER" id="PTHR43437">
    <property type="entry name" value="HYDROXYACYL-THIOESTER DEHYDRATASE TYPE 2, MITOCHONDRIAL-RELATED"/>
    <property type="match status" value="1"/>
</dbReference>
<dbReference type="Pfam" id="PF13452">
    <property type="entry name" value="FAS1_DH_region"/>
    <property type="match status" value="1"/>
</dbReference>
<dbReference type="SUPFAM" id="SSF54637">
    <property type="entry name" value="Thioesterase/thiol ester dehydrase-isomerase"/>
    <property type="match status" value="1"/>
</dbReference>
<dbReference type="Gene3D" id="3.10.129.10">
    <property type="entry name" value="Hotdog Thioesterase"/>
    <property type="match status" value="1"/>
</dbReference>
<dbReference type="RefSeq" id="WP_091080026.1">
    <property type="nucleotide sequence ID" value="NZ_FOHX01000003.1"/>
</dbReference>
<evidence type="ECO:0000259" key="2">
    <source>
        <dbReference type="Pfam" id="PF13452"/>
    </source>
</evidence>
<dbReference type="GO" id="GO:0019171">
    <property type="term" value="F:(3R)-hydroxyacyl-[acyl-carrier-protein] dehydratase activity"/>
    <property type="evidence" value="ECO:0007669"/>
    <property type="project" value="TreeGrafter"/>
</dbReference>
<proteinExistence type="inferred from homology"/>
<dbReference type="CDD" id="cd03441">
    <property type="entry name" value="R_hydratase_like"/>
    <property type="match status" value="1"/>
</dbReference>
<keyword evidence="4" id="KW-1185">Reference proteome</keyword>
<feature type="domain" description="FAS1-like dehydratase" evidence="2">
    <location>
        <begin position="7"/>
        <end position="136"/>
    </location>
</feature>
<dbReference type="InterPro" id="IPR029069">
    <property type="entry name" value="HotDog_dom_sf"/>
</dbReference>
<evidence type="ECO:0000313" key="4">
    <source>
        <dbReference type="Proteomes" id="UP000199361"/>
    </source>
</evidence>
<dbReference type="EMBL" id="FOHX01000003">
    <property type="protein sequence ID" value="SET59160.1"/>
    <property type="molecule type" value="Genomic_DNA"/>
</dbReference>
<protein>
    <recommendedName>
        <fullName evidence="1">UPF0336 protein SAMN05421811_103524</fullName>
    </recommendedName>
</protein>
<sequence length="149" mass="16020">MALNRDFVGRSYPPSAPYEVSRVKIREFAAAIGDGNPLYRDQAAARAAGYRDVIAPPTFPIVFSLQSGGEALADPDLGLNFAMVVHGEQRFEYVRPICAGDQLVTTATITDIRSAGRNELLTVRSEVTTVEGEPVCVTYNTIVERGGAG</sequence>
<evidence type="ECO:0000313" key="3">
    <source>
        <dbReference type="EMBL" id="SET59160.1"/>
    </source>
</evidence>
<dbReference type="Proteomes" id="UP000199361">
    <property type="component" value="Unassembled WGS sequence"/>
</dbReference>
<dbReference type="STRING" id="568860.SAMN05421811_103524"/>
<dbReference type="InterPro" id="IPR039569">
    <property type="entry name" value="FAS1-like_DH_region"/>
</dbReference>
<organism evidence="3 4">
    <name type="scientific">Nonomuraea wenchangensis</name>
    <dbReference type="NCBI Taxonomy" id="568860"/>
    <lineage>
        <taxon>Bacteria</taxon>
        <taxon>Bacillati</taxon>
        <taxon>Actinomycetota</taxon>
        <taxon>Actinomycetes</taxon>
        <taxon>Streptosporangiales</taxon>
        <taxon>Streptosporangiaceae</taxon>
        <taxon>Nonomuraea</taxon>
    </lineage>
</organism>
<dbReference type="OrthoDB" id="5415111at2"/>
<dbReference type="GO" id="GO:0006633">
    <property type="term" value="P:fatty acid biosynthetic process"/>
    <property type="evidence" value="ECO:0007669"/>
    <property type="project" value="TreeGrafter"/>
</dbReference>
<gene>
    <name evidence="3" type="ORF">SAMN05421811_103524</name>
</gene>